<keyword evidence="4" id="KW-1185">Reference proteome</keyword>
<dbReference type="AlphaFoldDB" id="A0A1X0NJ34"/>
<dbReference type="GeneID" id="39989838"/>
<evidence type="ECO:0000313" key="3">
    <source>
        <dbReference type="EMBL" id="ORC84591.1"/>
    </source>
</evidence>
<feature type="transmembrane region" description="Helical" evidence="2">
    <location>
        <begin position="104"/>
        <end position="126"/>
    </location>
</feature>
<keyword evidence="2" id="KW-0472">Membrane</keyword>
<keyword evidence="2" id="KW-0812">Transmembrane</keyword>
<feature type="compositionally biased region" description="Basic and acidic residues" evidence="1">
    <location>
        <begin position="349"/>
        <end position="363"/>
    </location>
</feature>
<name>A0A1X0NJ34_9TRYP</name>
<dbReference type="EMBL" id="NBCO01000043">
    <property type="protein sequence ID" value="ORC84591.1"/>
    <property type="molecule type" value="Genomic_DNA"/>
</dbReference>
<feature type="transmembrane region" description="Helical" evidence="2">
    <location>
        <begin position="64"/>
        <end position="84"/>
    </location>
</feature>
<dbReference type="Proteomes" id="UP000192257">
    <property type="component" value="Unassembled WGS sequence"/>
</dbReference>
<reference evidence="3 4" key="1">
    <citation type="submission" date="2017-03" db="EMBL/GenBank/DDBJ databases">
        <title>An alternative strategy for trypanosome survival in the mammalian bloodstream revealed through genome and transcriptome analysis of the ubiquitous bovine parasite Trypanosoma (Megatrypanum) theileri.</title>
        <authorList>
            <person name="Kelly S."/>
            <person name="Ivens A."/>
            <person name="Mott A."/>
            <person name="O'Neill E."/>
            <person name="Emms D."/>
            <person name="Macleod O."/>
            <person name="Voorheis P."/>
            <person name="Matthews J."/>
            <person name="Matthews K."/>
            <person name="Carrington M."/>
        </authorList>
    </citation>
    <scope>NUCLEOTIDE SEQUENCE [LARGE SCALE GENOMIC DNA]</scope>
    <source>
        <strain evidence="3">Edinburgh</strain>
    </source>
</reference>
<keyword evidence="2" id="KW-1133">Transmembrane helix</keyword>
<evidence type="ECO:0000256" key="2">
    <source>
        <dbReference type="SAM" id="Phobius"/>
    </source>
</evidence>
<evidence type="ECO:0000256" key="1">
    <source>
        <dbReference type="SAM" id="MobiDB-lite"/>
    </source>
</evidence>
<dbReference type="RefSeq" id="XP_028878657.1">
    <property type="nucleotide sequence ID" value="XM_029030058.1"/>
</dbReference>
<gene>
    <name evidence="3" type="ORF">TM35_000431590</name>
</gene>
<accession>A0A1X0NJ34</accession>
<protein>
    <recommendedName>
        <fullName evidence="5">Transmembrane protein</fullName>
    </recommendedName>
</protein>
<sequence>MQPVEGTFRYRVREVLSRLWSLAVPNDRPMPLFTMCAVLFNGGFLVYSFSVVLSATCSIALTRWSALGLTNIMVNIVYAIAIMWRMRFRIDEGIPLECNVFRLFFMEPVNIAFVVYVLWEMVWMSFVPQMTTMYGVLDICSTHLSLQFWFCGLFILLSVPVLILTFMTEFCRVPRWRRWADEKWQRQQRTMRIVRTNVSAVLREELPIVLANTSLRSVPQQQRQNQNQQQHQVPILGDSKLVPPDASNIAEVGFDLDDFVHRASSRENSRHMANSCFSPREGDDGWCPMTTEGHRQELHSPTQWLPDRIRSPVVPPARGISNGSAAVFRTTSDDTVVNPGGIYISVGQKNKDESEGHPSPKSK</sequence>
<feature type="transmembrane region" description="Helical" evidence="2">
    <location>
        <begin position="32"/>
        <end position="52"/>
    </location>
</feature>
<dbReference type="OrthoDB" id="270615at2759"/>
<organism evidence="3 4">
    <name type="scientific">Trypanosoma theileri</name>
    <dbReference type="NCBI Taxonomy" id="67003"/>
    <lineage>
        <taxon>Eukaryota</taxon>
        <taxon>Discoba</taxon>
        <taxon>Euglenozoa</taxon>
        <taxon>Kinetoplastea</taxon>
        <taxon>Metakinetoplastina</taxon>
        <taxon>Trypanosomatida</taxon>
        <taxon>Trypanosomatidae</taxon>
        <taxon>Trypanosoma</taxon>
    </lineage>
</organism>
<proteinExistence type="predicted"/>
<evidence type="ECO:0008006" key="5">
    <source>
        <dbReference type="Google" id="ProtNLM"/>
    </source>
</evidence>
<dbReference type="VEuPathDB" id="TriTrypDB:TM35_000431590"/>
<evidence type="ECO:0000313" key="4">
    <source>
        <dbReference type="Proteomes" id="UP000192257"/>
    </source>
</evidence>
<feature type="region of interest" description="Disordered" evidence="1">
    <location>
        <begin position="343"/>
        <end position="363"/>
    </location>
</feature>
<feature type="transmembrane region" description="Helical" evidence="2">
    <location>
        <begin position="146"/>
        <end position="168"/>
    </location>
</feature>
<comment type="caution">
    <text evidence="3">The sequence shown here is derived from an EMBL/GenBank/DDBJ whole genome shotgun (WGS) entry which is preliminary data.</text>
</comment>